<evidence type="ECO:0000313" key="2">
    <source>
        <dbReference type="EMBL" id="MEV5249917.1"/>
    </source>
</evidence>
<keyword evidence="3" id="KW-1185">Reference proteome</keyword>
<evidence type="ECO:0000313" key="3">
    <source>
        <dbReference type="Proteomes" id="UP001552527"/>
    </source>
</evidence>
<proteinExistence type="predicted"/>
<name>A0ABV3JP07_9ACTN</name>
<protein>
    <submittedName>
        <fullName evidence="2">Nuclear transport factor 2 family protein</fullName>
    </submittedName>
</protein>
<dbReference type="Gene3D" id="3.10.450.50">
    <property type="match status" value="1"/>
</dbReference>
<dbReference type="SUPFAM" id="SSF54427">
    <property type="entry name" value="NTF2-like"/>
    <property type="match status" value="1"/>
</dbReference>
<dbReference type="Proteomes" id="UP001552527">
    <property type="component" value="Unassembled WGS sequence"/>
</dbReference>
<evidence type="ECO:0000259" key="1">
    <source>
        <dbReference type="Pfam" id="PF13577"/>
    </source>
</evidence>
<sequence>MSRDTPLETEAAASATARILQVITGERQARDRGWWNQLSEYYHPEARIQTSWFSGSIAEYIDASKRMAVSDPAGHRLGQPAIRVNGDRAVAEVPMTIEFRGEVLGIEADLTVYIRFLHRIERRNEWRLLSSVAIFERDTITPAVPGTPLTIPSGRLAGLRSSYRLLTLWLTERGHAVSQDRYGLDRPEQVQRLYEDEYGWADLATD</sequence>
<reference evidence="2 3" key="1">
    <citation type="submission" date="2024-06" db="EMBL/GenBank/DDBJ databases">
        <title>The Natural Products Discovery Center: Release of the First 8490 Sequenced Strains for Exploring Actinobacteria Biosynthetic Diversity.</title>
        <authorList>
            <person name="Kalkreuter E."/>
            <person name="Kautsar S.A."/>
            <person name="Yang D."/>
            <person name="Bader C.D."/>
            <person name="Teijaro C.N."/>
            <person name="Fluegel L."/>
            <person name="Davis C.M."/>
            <person name="Simpson J.R."/>
            <person name="Lauterbach L."/>
            <person name="Steele A.D."/>
            <person name="Gui C."/>
            <person name="Meng S."/>
            <person name="Li G."/>
            <person name="Viehrig K."/>
            <person name="Ye F."/>
            <person name="Su P."/>
            <person name="Kiefer A.F."/>
            <person name="Nichols A."/>
            <person name="Cepeda A.J."/>
            <person name="Yan W."/>
            <person name="Fan B."/>
            <person name="Jiang Y."/>
            <person name="Adhikari A."/>
            <person name="Zheng C.-J."/>
            <person name="Schuster L."/>
            <person name="Cowan T.M."/>
            <person name="Smanski M.J."/>
            <person name="Chevrette M.G."/>
            <person name="De Carvalho L.P.S."/>
            <person name="Shen B."/>
        </authorList>
    </citation>
    <scope>NUCLEOTIDE SEQUENCE [LARGE SCALE GENOMIC DNA]</scope>
    <source>
        <strain evidence="2 3">NPDC052768</strain>
    </source>
</reference>
<comment type="caution">
    <text evidence="2">The sequence shown here is derived from an EMBL/GenBank/DDBJ whole genome shotgun (WGS) entry which is preliminary data.</text>
</comment>
<dbReference type="RefSeq" id="WP_364027552.1">
    <property type="nucleotide sequence ID" value="NZ_JBFATD010000016.1"/>
</dbReference>
<organism evidence="2 3">
    <name type="scientific">Streptomyces werraensis</name>
    <dbReference type="NCBI Taxonomy" id="68284"/>
    <lineage>
        <taxon>Bacteria</taxon>
        <taxon>Bacillati</taxon>
        <taxon>Actinomycetota</taxon>
        <taxon>Actinomycetes</taxon>
        <taxon>Kitasatosporales</taxon>
        <taxon>Streptomycetaceae</taxon>
        <taxon>Streptomyces</taxon>
    </lineage>
</organism>
<dbReference type="Pfam" id="PF13577">
    <property type="entry name" value="SnoaL_4"/>
    <property type="match status" value="1"/>
</dbReference>
<gene>
    <name evidence="2" type="ORF">AB0K95_32370</name>
</gene>
<dbReference type="EMBL" id="JBFATE010000024">
    <property type="protein sequence ID" value="MEV5249917.1"/>
    <property type="molecule type" value="Genomic_DNA"/>
</dbReference>
<feature type="domain" description="SnoaL-like" evidence="1">
    <location>
        <begin position="14"/>
        <end position="127"/>
    </location>
</feature>
<dbReference type="InterPro" id="IPR032710">
    <property type="entry name" value="NTF2-like_dom_sf"/>
</dbReference>
<dbReference type="InterPro" id="IPR037401">
    <property type="entry name" value="SnoaL-like"/>
</dbReference>
<accession>A0ABV3JP07</accession>